<dbReference type="PANTHER" id="PTHR34475:SF1">
    <property type="entry name" value="CYTOSKELETON PROTEIN RODZ"/>
    <property type="match status" value="1"/>
</dbReference>
<dbReference type="Pfam" id="PF13413">
    <property type="entry name" value="HTH_25"/>
    <property type="match status" value="1"/>
</dbReference>
<dbReference type="InterPro" id="IPR025194">
    <property type="entry name" value="RodZ-like_C"/>
</dbReference>
<evidence type="ECO:0000313" key="4">
    <source>
        <dbReference type="Proteomes" id="UP001596270"/>
    </source>
</evidence>
<reference evidence="4" key="1">
    <citation type="journal article" date="2019" name="Int. J. Syst. Evol. Microbiol.">
        <title>The Global Catalogue of Microorganisms (GCM) 10K type strain sequencing project: providing services to taxonomists for standard genome sequencing and annotation.</title>
        <authorList>
            <consortium name="The Broad Institute Genomics Platform"/>
            <consortium name="The Broad Institute Genome Sequencing Center for Infectious Disease"/>
            <person name="Wu L."/>
            <person name="Ma J."/>
        </authorList>
    </citation>
    <scope>NUCLEOTIDE SEQUENCE [LARGE SCALE GENOMIC DNA]</scope>
    <source>
        <strain evidence="4">CCUG 39402</strain>
    </source>
</reference>
<dbReference type="Pfam" id="PF13464">
    <property type="entry name" value="RodZ_C"/>
    <property type="match status" value="1"/>
</dbReference>
<evidence type="ECO:0000313" key="3">
    <source>
        <dbReference type="EMBL" id="MFC6282909.1"/>
    </source>
</evidence>
<name>A0ABW1TZ64_9BURK</name>
<dbReference type="Proteomes" id="UP001596270">
    <property type="component" value="Unassembled WGS sequence"/>
</dbReference>
<feature type="region of interest" description="Disordered" evidence="1">
    <location>
        <begin position="1"/>
        <end position="20"/>
    </location>
</feature>
<comment type="caution">
    <text evidence="3">The sequence shown here is derived from an EMBL/GenBank/DDBJ whole genome shotgun (WGS) entry which is preliminary data.</text>
</comment>
<evidence type="ECO:0000256" key="1">
    <source>
        <dbReference type="SAM" id="MobiDB-lite"/>
    </source>
</evidence>
<keyword evidence="4" id="KW-1185">Reference proteome</keyword>
<dbReference type="RefSeq" id="WP_371435330.1">
    <property type="nucleotide sequence ID" value="NZ_JBHSRS010000081.1"/>
</dbReference>
<feature type="domain" description="Cytoskeleton protein RodZ-like C-terminal" evidence="2">
    <location>
        <begin position="261"/>
        <end position="332"/>
    </location>
</feature>
<dbReference type="PANTHER" id="PTHR34475">
    <property type="match status" value="1"/>
</dbReference>
<sequence length="334" mass="33724">MSELAAPSPPENSPADAGDSVSAGVLLRQAREAAGLHIAALAVSLKVPVKKLEALESDRFDLLPDAVFVRALASSVCRTLKIDAAPILQRLPQTGRPRLTHPGTGINAPFRAPSDGPGPSIWAQISRPAVLAGLVLLLGALVLILLPAVKTGGNDAQPELAFRPVSNESADAVAAVVLAEAGREDMAKPPKIDSDIPLPAAASASAALPVQASRLPATPTVLVSPAPATVAPAAGSPTQALAAPAGAASAALVTPSTGIVVFSAKSESWVEVTDSKGLVVLRRTLNAGEVAGASGALPLAAVVGRADATQVQVRGKAFDLSAFARDNVARFEVK</sequence>
<dbReference type="InterPro" id="IPR050400">
    <property type="entry name" value="Bact_Cytoskel_RodZ"/>
</dbReference>
<gene>
    <name evidence="3" type="ORF">ACFQND_16930</name>
</gene>
<proteinExistence type="predicted"/>
<dbReference type="Gene3D" id="1.10.260.40">
    <property type="entry name" value="lambda repressor-like DNA-binding domains"/>
    <property type="match status" value="1"/>
</dbReference>
<evidence type="ECO:0000259" key="2">
    <source>
        <dbReference type="Pfam" id="PF13464"/>
    </source>
</evidence>
<accession>A0ABW1TZ64</accession>
<dbReference type="EMBL" id="JBHSRS010000081">
    <property type="protein sequence ID" value="MFC6282909.1"/>
    <property type="molecule type" value="Genomic_DNA"/>
</dbReference>
<dbReference type="InterPro" id="IPR010982">
    <property type="entry name" value="Lambda_DNA-bd_dom_sf"/>
</dbReference>
<protein>
    <submittedName>
        <fullName evidence="3">Helix-turn-helix domain-containing protein</fullName>
    </submittedName>
</protein>
<organism evidence="3 4">
    <name type="scientific">Polaromonas aquatica</name>
    <dbReference type="NCBI Taxonomy" id="332657"/>
    <lineage>
        <taxon>Bacteria</taxon>
        <taxon>Pseudomonadati</taxon>
        <taxon>Pseudomonadota</taxon>
        <taxon>Betaproteobacteria</taxon>
        <taxon>Burkholderiales</taxon>
        <taxon>Comamonadaceae</taxon>
        <taxon>Polaromonas</taxon>
    </lineage>
</organism>